<gene>
    <name evidence="2" type="ORF">CcCBS67573_g07034</name>
</gene>
<feature type="transmembrane region" description="Helical" evidence="1">
    <location>
        <begin position="141"/>
        <end position="160"/>
    </location>
</feature>
<keyword evidence="1" id="KW-1133">Transmembrane helix</keyword>
<protein>
    <recommendedName>
        <fullName evidence="4">Low temperature requirement protein A</fullName>
    </recommendedName>
</protein>
<comment type="caution">
    <text evidence="2">The sequence shown here is derived from an EMBL/GenBank/DDBJ whole genome shotgun (WGS) entry which is preliminary data.</text>
</comment>
<accession>A0A507EZM2</accession>
<evidence type="ECO:0000313" key="2">
    <source>
        <dbReference type="EMBL" id="TPX68827.1"/>
    </source>
</evidence>
<feature type="transmembrane region" description="Helical" evidence="1">
    <location>
        <begin position="48"/>
        <end position="71"/>
    </location>
</feature>
<proteinExistence type="predicted"/>
<feature type="transmembrane region" description="Helical" evidence="1">
    <location>
        <begin position="344"/>
        <end position="366"/>
    </location>
</feature>
<feature type="transmembrane region" description="Helical" evidence="1">
    <location>
        <begin position="78"/>
        <end position="98"/>
    </location>
</feature>
<dbReference type="EMBL" id="QEAP01000337">
    <property type="protein sequence ID" value="TPX68827.1"/>
    <property type="molecule type" value="Genomic_DNA"/>
</dbReference>
<feature type="transmembrane region" description="Helical" evidence="1">
    <location>
        <begin position="166"/>
        <end position="185"/>
    </location>
</feature>
<evidence type="ECO:0000256" key="1">
    <source>
        <dbReference type="SAM" id="Phobius"/>
    </source>
</evidence>
<dbReference type="STRING" id="246404.A0A507EZM2"/>
<evidence type="ECO:0000313" key="3">
    <source>
        <dbReference type="Proteomes" id="UP000320333"/>
    </source>
</evidence>
<feature type="transmembrane region" description="Helical" evidence="1">
    <location>
        <begin position="239"/>
        <end position="259"/>
    </location>
</feature>
<organism evidence="2 3">
    <name type="scientific">Chytriomyces confervae</name>
    <dbReference type="NCBI Taxonomy" id="246404"/>
    <lineage>
        <taxon>Eukaryota</taxon>
        <taxon>Fungi</taxon>
        <taxon>Fungi incertae sedis</taxon>
        <taxon>Chytridiomycota</taxon>
        <taxon>Chytridiomycota incertae sedis</taxon>
        <taxon>Chytridiomycetes</taxon>
        <taxon>Chytridiales</taxon>
        <taxon>Chytriomycetaceae</taxon>
        <taxon>Chytriomyces</taxon>
    </lineage>
</organism>
<feature type="transmembrane region" description="Helical" evidence="1">
    <location>
        <begin position="378"/>
        <end position="395"/>
    </location>
</feature>
<feature type="transmembrane region" description="Helical" evidence="1">
    <location>
        <begin position="401"/>
        <end position="421"/>
    </location>
</feature>
<name>A0A507EZM2_9FUNG</name>
<reference evidence="2 3" key="1">
    <citation type="journal article" date="2019" name="Sci. Rep.">
        <title>Comparative genomics of chytrid fungi reveal insights into the obligate biotrophic and pathogenic lifestyle of Synchytrium endobioticum.</title>
        <authorList>
            <person name="van de Vossenberg B.T.L.H."/>
            <person name="Warris S."/>
            <person name="Nguyen H.D.T."/>
            <person name="van Gent-Pelzer M.P.E."/>
            <person name="Joly D.L."/>
            <person name="van de Geest H.C."/>
            <person name="Bonants P.J.M."/>
            <person name="Smith D.S."/>
            <person name="Levesque C.A."/>
            <person name="van der Lee T.A.J."/>
        </authorList>
    </citation>
    <scope>NUCLEOTIDE SEQUENCE [LARGE SCALE GENOMIC DNA]</scope>
    <source>
        <strain evidence="2 3">CBS 675.73</strain>
    </source>
</reference>
<feature type="transmembrane region" description="Helical" evidence="1">
    <location>
        <begin position="206"/>
        <end position="227"/>
    </location>
</feature>
<dbReference type="OrthoDB" id="191995at2759"/>
<sequence>MVARDPAEAHRASTPLELLFDLTMVVAVATVSAEFDHYIIEGGSVGPAVVRFCFSFMSIWIAWLGFVWFGTGYDVDDALFRLGTLGQMVGVLVIANGIPTSFKKFDYAQLTYGFVIMRVFYIFLFRLRAAYQHRATRAKNLKYAGLTFLLQLGWVGRLYLPQTDAWIVTTFTLLGVCELIVPFVAENGSSTNAPFHPHHVAERYGLFTIIVLGEVILSVSNATRLALDGNVLNGETIKIGLGGMIILFCLWWLYFLIPFGHLLAKNTGRGFLWGYLHIAIHGPIAAFAAGLAIVVQASSLKDATSTTTKDGIVRRASGSTSTSTSSSSVIESIPIKASDISKTGLMVVAIAVSFFIFNLNVLLLMLTKFRWKVFVPKVVGCVVLVAMSAWLPGTGLSAGDIVLLFCIPVCLLLLFCIVLVGSKEDVFGVDSHE</sequence>
<keyword evidence="3" id="KW-1185">Reference proteome</keyword>
<dbReference type="PANTHER" id="PTHR36840">
    <property type="entry name" value="BLL5714 PROTEIN"/>
    <property type="match status" value="1"/>
</dbReference>
<keyword evidence="1" id="KW-0812">Transmembrane</keyword>
<feature type="transmembrane region" description="Helical" evidence="1">
    <location>
        <begin position="271"/>
        <end position="295"/>
    </location>
</feature>
<dbReference type="InterPro" id="IPR010640">
    <property type="entry name" value="Low_temperature_requirement_A"/>
</dbReference>
<dbReference type="Pfam" id="PF06772">
    <property type="entry name" value="LtrA"/>
    <property type="match status" value="1"/>
</dbReference>
<dbReference type="AlphaFoldDB" id="A0A507EZM2"/>
<feature type="transmembrane region" description="Helical" evidence="1">
    <location>
        <begin position="110"/>
        <end position="129"/>
    </location>
</feature>
<dbReference type="Proteomes" id="UP000320333">
    <property type="component" value="Unassembled WGS sequence"/>
</dbReference>
<dbReference type="PANTHER" id="PTHR36840:SF1">
    <property type="entry name" value="BLL5714 PROTEIN"/>
    <property type="match status" value="1"/>
</dbReference>
<keyword evidence="1" id="KW-0472">Membrane</keyword>
<evidence type="ECO:0008006" key="4">
    <source>
        <dbReference type="Google" id="ProtNLM"/>
    </source>
</evidence>